<feature type="non-terminal residue" evidence="2">
    <location>
        <position position="69"/>
    </location>
</feature>
<comment type="caution">
    <text evidence="2">The sequence shown here is derived from an EMBL/GenBank/DDBJ whole genome shotgun (WGS) entry which is preliminary data.</text>
</comment>
<gene>
    <name evidence="2" type="ORF">E1294_50795</name>
</gene>
<sequence length="69" mass="7324">MTQPLHDPTSPRRPHRRRTTFVLVGALIASCAAALVTGPSANAAVIDPVAYYQIVSRHSGKAVDIADQS</sequence>
<evidence type="ECO:0000313" key="3">
    <source>
        <dbReference type="Proteomes" id="UP000294543"/>
    </source>
</evidence>
<dbReference type="Proteomes" id="UP000294543">
    <property type="component" value="Unassembled WGS sequence"/>
</dbReference>
<keyword evidence="3" id="KW-1185">Reference proteome</keyword>
<proteinExistence type="predicted"/>
<keyword evidence="1" id="KW-0732">Signal</keyword>
<protein>
    <submittedName>
        <fullName evidence="2">Uncharacterized protein</fullName>
    </submittedName>
</protein>
<evidence type="ECO:0000256" key="1">
    <source>
        <dbReference type="SAM" id="SignalP"/>
    </source>
</evidence>
<evidence type="ECO:0000313" key="2">
    <source>
        <dbReference type="EMBL" id="TDD03291.1"/>
    </source>
</evidence>
<feature type="signal peptide" evidence="1">
    <location>
        <begin position="1"/>
        <end position="43"/>
    </location>
</feature>
<feature type="chain" id="PRO_5020855288" evidence="1">
    <location>
        <begin position="44"/>
        <end position="69"/>
    </location>
</feature>
<accession>A0A4R4VEL4</accession>
<organism evidence="2 3">
    <name type="scientific">Nonomuraea diastatica</name>
    <dbReference type="NCBI Taxonomy" id="1848329"/>
    <lineage>
        <taxon>Bacteria</taxon>
        <taxon>Bacillati</taxon>
        <taxon>Actinomycetota</taxon>
        <taxon>Actinomycetes</taxon>
        <taxon>Streptosporangiales</taxon>
        <taxon>Streptosporangiaceae</taxon>
        <taxon>Nonomuraea</taxon>
    </lineage>
</organism>
<dbReference type="EMBL" id="SMKP01000329">
    <property type="protein sequence ID" value="TDD03291.1"/>
    <property type="molecule type" value="Genomic_DNA"/>
</dbReference>
<dbReference type="AlphaFoldDB" id="A0A4R4VEL4"/>
<reference evidence="2 3" key="1">
    <citation type="submission" date="2019-03" db="EMBL/GenBank/DDBJ databases">
        <title>Draft genome sequences of novel Actinobacteria.</title>
        <authorList>
            <person name="Sahin N."/>
            <person name="Ay H."/>
            <person name="Saygin H."/>
        </authorList>
    </citation>
    <scope>NUCLEOTIDE SEQUENCE [LARGE SCALE GENOMIC DNA]</scope>
    <source>
        <strain evidence="2 3">KC712</strain>
    </source>
</reference>
<name>A0A4R4VEL4_9ACTN</name>